<dbReference type="InterPro" id="IPR023346">
    <property type="entry name" value="Lysozyme-like_dom_sf"/>
</dbReference>
<feature type="domain" description="Pesticin C-terminal" evidence="3">
    <location>
        <begin position="37"/>
        <end position="206"/>
    </location>
</feature>
<keyword evidence="1" id="KW-0929">Antimicrobial</keyword>
<evidence type="ECO:0000259" key="3">
    <source>
        <dbReference type="Pfam" id="PF16754"/>
    </source>
</evidence>
<protein>
    <recommendedName>
        <fullName evidence="3">Pesticin C-terminal domain-containing protein</fullName>
    </recommendedName>
</protein>
<dbReference type="RefSeq" id="WP_182669500.1">
    <property type="nucleotide sequence ID" value="NZ_JACHTE010000006.1"/>
</dbReference>
<organism evidence="4 5">
    <name type="scientific">Marilutibacter penaei</name>
    <dbReference type="NCBI Taxonomy" id="2759900"/>
    <lineage>
        <taxon>Bacteria</taxon>
        <taxon>Pseudomonadati</taxon>
        <taxon>Pseudomonadota</taxon>
        <taxon>Gammaproteobacteria</taxon>
        <taxon>Lysobacterales</taxon>
        <taxon>Lysobacteraceae</taxon>
        <taxon>Marilutibacter</taxon>
    </lineage>
</organism>
<dbReference type="GO" id="GO:0003796">
    <property type="term" value="F:lysozyme activity"/>
    <property type="evidence" value="ECO:0007669"/>
    <property type="project" value="InterPro"/>
</dbReference>
<dbReference type="EMBL" id="JACHTE010000006">
    <property type="protein sequence ID" value="MBB1088723.1"/>
    <property type="molecule type" value="Genomic_DNA"/>
</dbReference>
<evidence type="ECO:0000313" key="4">
    <source>
        <dbReference type="EMBL" id="MBB1088723.1"/>
    </source>
</evidence>
<dbReference type="InterPro" id="IPR031922">
    <property type="entry name" value="Pesticin_C"/>
</dbReference>
<dbReference type="Gene3D" id="1.10.530.40">
    <property type="match status" value="1"/>
</dbReference>
<evidence type="ECO:0000313" key="5">
    <source>
        <dbReference type="Proteomes" id="UP000552587"/>
    </source>
</evidence>
<evidence type="ECO:0000256" key="2">
    <source>
        <dbReference type="ARBA" id="ARBA00022638"/>
    </source>
</evidence>
<dbReference type="SUPFAM" id="SSF53955">
    <property type="entry name" value="Lysozyme-like"/>
    <property type="match status" value="1"/>
</dbReference>
<gene>
    <name evidence="4" type="ORF">H4F99_09495</name>
</gene>
<keyword evidence="2" id="KW-0081">Bacteriolytic enzyme</keyword>
<proteinExistence type="predicted"/>
<dbReference type="GO" id="GO:0042742">
    <property type="term" value="P:defense response to bacterium"/>
    <property type="evidence" value="ECO:0007669"/>
    <property type="project" value="UniProtKB-KW"/>
</dbReference>
<sequence>MCFVNQEAKDAWAEAQGCEFGEEEDPAAEACTEAWRLDDDFLEESEGALVLDGYIPRRNGEILGQSGVTISTGIDLGQQSAAGTRTIIDNYIAEHGNAGNVDVDALMDTLDPYFGLRRQAAADALAAQPLTVTEAEAELLAEAFKFHFLNEIADQFDAENELGMTFRQLPAAAQTVIMDFAYQYGLSDTRGNIRQTFWGHVYRGEWLELAEWLDSNPDPYTRRRRREGELLQDAIDNHQIPNTGDPCPGE</sequence>
<accession>A0A7W3U4E3</accession>
<dbReference type="InterPro" id="IPR023347">
    <property type="entry name" value="Lysozyme_dom_sf"/>
</dbReference>
<dbReference type="Pfam" id="PF16754">
    <property type="entry name" value="Pesticin"/>
    <property type="match status" value="1"/>
</dbReference>
<evidence type="ECO:0000256" key="1">
    <source>
        <dbReference type="ARBA" id="ARBA00022529"/>
    </source>
</evidence>
<reference evidence="4 5" key="1">
    <citation type="submission" date="2020-07" db="EMBL/GenBank/DDBJ databases">
        <authorList>
            <person name="Xu S."/>
            <person name="Li A."/>
        </authorList>
    </citation>
    <scope>NUCLEOTIDE SEQUENCE [LARGE SCALE GENOMIC DNA]</scope>
    <source>
        <strain evidence="4 5">SG-8</strain>
    </source>
</reference>
<dbReference type="Proteomes" id="UP000552587">
    <property type="component" value="Unassembled WGS sequence"/>
</dbReference>
<name>A0A7W3U4E3_9GAMM</name>
<keyword evidence="5" id="KW-1185">Reference proteome</keyword>
<comment type="caution">
    <text evidence="4">The sequence shown here is derived from an EMBL/GenBank/DDBJ whole genome shotgun (WGS) entry which is preliminary data.</text>
</comment>
<dbReference type="AlphaFoldDB" id="A0A7W3U4E3"/>
<dbReference type="GO" id="GO:0031640">
    <property type="term" value="P:killing of cells of another organism"/>
    <property type="evidence" value="ECO:0007669"/>
    <property type="project" value="UniProtKB-KW"/>
</dbReference>